<dbReference type="EMBL" id="SMCO01000043">
    <property type="protein sequence ID" value="TCV78216.1"/>
    <property type="molecule type" value="Genomic_DNA"/>
</dbReference>
<protein>
    <recommendedName>
        <fullName evidence="3">DUF2251 domain-containing protein</fullName>
    </recommendedName>
</protein>
<comment type="caution">
    <text evidence="1">The sequence shown here is derived from an EMBL/GenBank/DDBJ whole genome shotgun (WGS) entry which is preliminary data.</text>
</comment>
<dbReference type="RefSeq" id="WP_223248266.1">
    <property type="nucleotide sequence ID" value="NZ_BHVT01000029.1"/>
</dbReference>
<evidence type="ECO:0008006" key="3">
    <source>
        <dbReference type="Google" id="ProtNLM"/>
    </source>
</evidence>
<keyword evidence="2" id="KW-1185">Reference proteome</keyword>
<dbReference type="Pfam" id="PF10008">
    <property type="entry name" value="DUF2251"/>
    <property type="match status" value="1"/>
</dbReference>
<dbReference type="Proteomes" id="UP000295367">
    <property type="component" value="Unassembled WGS sequence"/>
</dbReference>
<evidence type="ECO:0000313" key="2">
    <source>
        <dbReference type="Proteomes" id="UP000295367"/>
    </source>
</evidence>
<organism evidence="1 2">
    <name type="scientific">Sulfurirhabdus autotrophica</name>
    <dbReference type="NCBI Taxonomy" id="1706046"/>
    <lineage>
        <taxon>Bacteria</taxon>
        <taxon>Pseudomonadati</taxon>
        <taxon>Pseudomonadota</taxon>
        <taxon>Betaproteobacteria</taxon>
        <taxon>Nitrosomonadales</taxon>
        <taxon>Sulfuricellaceae</taxon>
        <taxon>Sulfurirhabdus</taxon>
    </lineage>
</organism>
<gene>
    <name evidence="1" type="ORF">EDC63_1435</name>
</gene>
<sequence length="116" mass="12892">MATNEIFDSAVRSDGDLAGVFEYDGESGYFYLYKTEGGQGHKIIDSIHILSGEPDFTEADVLVRWDTEEEKVGFFIRGVLWAIFDSHDYTGHGGNYRPDAKPGLLPEVVRGFGIVL</sequence>
<proteinExistence type="predicted"/>
<accession>A0A4V2W0P4</accession>
<evidence type="ECO:0000313" key="1">
    <source>
        <dbReference type="EMBL" id="TCV78216.1"/>
    </source>
</evidence>
<reference evidence="1 2" key="1">
    <citation type="submission" date="2019-03" db="EMBL/GenBank/DDBJ databases">
        <title>Genomic Encyclopedia of Type Strains, Phase IV (KMG-IV): sequencing the most valuable type-strain genomes for metagenomic binning, comparative biology and taxonomic classification.</title>
        <authorList>
            <person name="Goeker M."/>
        </authorList>
    </citation>
    <scope>NUCLEOTIDE SEQUENCE [LARGE SCALE GENOMIC DNA]</scope>
    <source>
        <strain evidence="1 2">DSM 100309</strain>
    </source>
</reference>
<name>A0A4V2W0P4_9PROT</name>
<dbReference type="AlphaFoldDB" id="A0A4V2W0P4"/>
<dbReference type="InterPro" id="IPR014449">
    <property type="entry name" value="UCP007050_HI0931"/>
</dbReference>